<dbReference type="InterPro" id="IPR041657">
    <property type="entry name" value="HTH_17"/>
</dbReference>
<evidence type="ECO:0000259" key="1">
    <source>
        <dbReference type="Pfam" id="PF12728"/>
    </source>
</evidence>
<dbReference type="Proteomes" id="UP000221961">
    <property type="component" value="Chromosome"/>
</dbReference>
<sequence>MTASDPACALAPEVSVQAPVVEATFTVAEGAALLNKSERWYLMRLRRGELPGHKAGRSWYLTASDLAEAQVRTKVAVAAALPDLSVLTPRPRSRARHRTPLPR</sequence>
<evidence type="ECO:0000313" key="2">
    <source>
        <dbReference type="EMBL" id="ATL65112.1"/>
    </source>
</evidence>
<dbReference type="Pfam" id="PF12728">
    <property type="entry name" value="HTH_17"/>
    <property type="match status" value="1"/>
</dbReference>
<reference evidence="2 3" key="1">
    <citation type="submission" date="2017-10" db="EMBL/GenBank/DDBJ databases">
        <title>Comparative genomics between pathogenic Norcardia.</title>
        <authorList>
            <person name="Zeng L."/>
        </authorList>
    </citation>
    <scope>NUCLEOTIDE SEQUENCE [LARGE SCALE GENOMIC DNA]</scope>
    <source>
        <strain evidence="2 3">NC_YFY_NT001</strain>
    </source>
</reference>
<dbReference type="KEGG" id="ntp:CRH09_01575"/>
<dbReference type="GeneID" id="88356126"/>
<dbReference type="AlphaFoldDB" id="A0A291RDC6"/>
<name>A0A291RDC6_9NOCA</name>
<accession>A0A291RDC6</accession>
<dbReference type="RefSeq" id="WP_098692427.1">
    <property type="nucleotide sequence ID" value="NZ_CP023778.1"/>
</dbReference>
<protein>
    <recommendedName>
        <fullName evidence="1">Helix-turn-helix domain-containing protein</fullName>
    </recommendedName>
</protein>
<organism evidence="2 3">
    <name type="scientific">Nocardia terpenica</name>
    <dbReference type="NCBI Taxonomy" id="455432"/>
    <lineage>
        <taxon>Bacteria</taxon>
        <taxon>Bacillati</taxon>
        <taxon>Actinomycetota</taxon>
        <taxon>Actinomycetes</taxon>
        <taxon>Mycobacteriales</taxon>
        <taxon>Nocardiaceae</taxon>
        <taxon>Nocardia</taxon>
    </lineage>
</organism>
<proteinExistence type="predicted"/>
<evidence type="ECO:0000313" key="3">
    <source>
        <dbReference type="Proteomes" id="UP000221961"/>
    </source>
</evidence>
<dbReference type="EMBL" id="CP023778">
    <property type="protein sequence ID" value="ATL65112.1"/>
    <property type="molecule type" value="Genomic_DNA"/>
</dbReference>
<gene>
    <name evidence="2" type="ORF">CRH09_01575</name>
</gene>
<feature type="domain" description="Helix-turn-helix" evidence="1">
    <location>
        <begin position="25"/>
        <end position="68"/>
    </location>
</feature>